<feature type="compositionally biased region" description="Basic residues" evidence="1">
    <location>
        <begin position="122"/>
        <end position="131"/>
    </location>
</feature>
<evidence type="ECO:0000313" key="4">
    <source>
        <dbReference type="Proteomes" id="UP000434957"/>
    </source>
</evidence>
<dbReference type="Proteomes" id="UP000434957">
    <property type="component" value="Unassembled WGS sequence"/>
</dbReference>
<evidence type="ECO:0000259" key="2">
    <source>
        <dbReference type="PROSITE" id="PS50994"/>
    </source>
</evidence>
<feature type="compositionally biased region" description="Low complexity" evidence="1">
    <location>
        <begin position="80"/>
        <end position="95"/>
    </location>
</feature>
<gene>
    <name evidence="3" type="ORF">PR003_g7370</name>
</gene>
<feature type="compositionally biased region" description="Polar residues" evidence="1">
    <location>
        <begin position="150"/>
        <end position="159"/>
    </location>
</feature>
<evidence type="ECO:0000313" key="3">
    <source>
        <dbReference type="EMBL" id="KAE9346557.1"/>
    </source>
</evidence>
<dbReference type="InterPro" id="IPR036397">
    <property type="entry name" value="RNaseH_sf"/>
</dbReference>
<dbReference type="EMBL" id="QXFT01000346">
    <property type="protein sequence ID" value="KAE9346557.1"/>
    <property type="molecule type" value="Genomic_DNA"/>
</dbReference>
<dbReference type="PROSITE" id="PS50994">
    <property type="entry name" value="INTEGRASE"/>
    <property type="match status" value="1"/>
</dbReference>
<name>A0A6A4FYA7_9STRA</name>
<dbReference type="GO" id="GO:0003676">
    <property type="term" value="F:nucleic acid binding"/>
    <property type="evidence" value="ECO:0007669"/>
    <property type="project" value="InterPro"/>
</dbReference>
<accession>A0A6A4FYA7</accession>
<dbReference type="InterPro" id="IPR012337">
    <property type="entry name" value="RNaseH-like_sf"/>
</dbReference>
<protein>
    <recommendedName>
        <fullName evidence="2">Integrase catalytic domain-containing protein</fullName>
    </recommendedName>
</protein>
<dbReference type="SUPFAM" id="SSF53098">
    <property type="entry name" value="Ribonuclease H-like"/>
    <property type="match status" value="1"/>
</dbReference>
<feature type="compositionally biased region" description="Basic and acidic residues" evidence="1">
    <location>
        <begin position="709"/>
        <end position="720"/>
    </location>
</feature>
<proteinExistence type="predicted"/>
<feature type="compositionally biased region" description="Basic and acidic residues" evidence="1">
    <location>
        <begin position="66"/>
        <end position="76"/>
    </location>
</feature>
<feature type="compositionally biased region" description="Basic and acidic residues" evidence="1">
    <location>
        <begin position="43"/>
        <end position="56"/>
    </location>
</feature>
<dbReference type="InterPro" id="IPR001584">
    <property type="entry name" value="Integrase_cat-core"/>
</dbReference>
<dbReference type="Gene3D" id="3.30.420.10">
    <property type="entry name" value="Ribonuclease H-like superfamily/Ribonuclease H"/>
    <property type="match status" value="1"/>
</dbReference>
<comment type="caution">
    <text evidence="3">The sequence shown here is derived from an EMBL/GenBank/DDBJ whole genome shotgun (WGS) entry which is preliminary data.</text>
</comment>
<feature type="compositionally biased region" description="Polar residues" evidence="1">
    <location>
        <begin position="696"/>
        <end position="706"/>
    </location>
</feature>
<feature type="domain" description="Integrase catalytic" evidence="2">
    <location>
        <begin position="270"/>
        <end position="427"/>
    </location>
</feature>
<dbReference type="GO" id="GO:0015074">
    <property type="term" value="P:DNA integration"/>
    <property type="evidence" value="ECO:0007669"/>
    <property type="project" value="InterPro"/>
</dbReference>
<feature type="compositionally biased region" description="Basic and acidic residues" evidence="1">
    <location>
        <begin position="666"/>
        <end position="675"/>
    </location>
</feature>
<dbReference type="PANTHER" id="PTHR47266">
    <property type="entry name" value="ENDONUCLEASE-RELATED"/>
    <property type="match status" value="1"/>
</dbReference>
<dbReference type="AlphaFoldDB" id="A0A6A4FYA7"/>
<keyword evidence="4" id="KW-1185">Reference proteome</keyword>
<feature type="region of interest" description="Disordered" evidence="1">
    <location>
        <begin position="26"/>
        <end position="173"/>
    </location>
</feature>
<feature type="region of interest" description="Disordered" evidence="1">
    <location>
        <begin position="567"/>
        <end position="728"/>
    </location>
</feature>
<organism evidence="3 4">
    <name type="scientific">Phytophthora rubi</name>
    <dbReference type="NCBI Taxonomy" id="129364"/>
    <lineage>
        <taxon>Eukaryota</taxon>
        <taxon>Sar</taxon>
        <taxon>Stramenopiles</taxon>
        <taxon>Oomycota</taxon>
        <taxon>Peronosporomycetes</taxon>
        <taxon>Peronosporales</taxon>
        <taxon>Peronosporaceae</taxon>
        <taxon>Phytophthora</taxon>
    </lineage>
</organism>
<feature type="compositionally biased region" description="Basic residues" evidence="1">
    <location>
        <begin position="601"/>
        <end position="610"/>
    </location>
</feature>
<dbReference type="InterPro" id="IPR052160">
    <property type="entry name" value="Gypsy_RT_Integrase-like"/>
</dbReference>
<evidence type="ECO:0000256" key="1">
    <source>
        <dbReference type="SAM" id="MobiDB-lite"/>
    </source>
</evidence>
<reference evidence="3 4" key="1">
    <citation type="submission" date="2018-08" db="EMBL/GenBank/DDBJ databases">
        <title>Genomic investigation of the strawberry pathogen Phytophthora fragariae indicates pathogenicity is determined by transcriptional variation in three key races.</title>
        <authorList>
            <person name="Adams T.M."/>
            <person name="Armitage A.D."/>
            <person name="Sobczyk M.K."/>
            <person name="Bates H.J."/>
            <person name="Dunwell J.M."/>
            <person name="Nellist C.F."/>
            <person name="Harrison R.J."/>
        </authorList>
    </citation>
    <scope>NUCLEOTIDE SEQUENCE [LARGE SCALE GENOMIC DNA]</scope>
    <source>
        <strain evidence="3 4">SCRP333</strain>
    </source>
</reference>
<sequence>MEPAEVDAVVHATSQLEVENIQTVTRETIGDVEQDTNPMAEAGTDKNGKEAAREATSRPLTRAAKRRADDEARRGQEQIVAAVASVPVEASPVVSGDSPVAVSVGDRRRAAVNDGEGPAAKTTRKASKKSKTRSDSGASRPEGATDKHSQTPTSGQEQQEAALDDNDEPVPTYANETSLQLTDDEISEAQTHSKLVQTLLKAGKHQDMEDTQKYGLVLIKTPQGRRVILLLALWPKVFKSTMTRCGRAICEVPTLTQGSQRSIGGLECRRSLRGGDVGLAVAGPFPIATGGQRYVIAALEYVTRYAVAATVEHTAKSVATFLLKVVLRFGPFRELLTDGAPELTGKAIEQLVLLMQSKQINPVPYRPQMIGLVERFHRSWKDCVATYMTEENQTDWELWVKYAVYAYNSSRHSTVALTPNELMMGKKLTSPNELMRRTAVGEAGELMEYHDKLLKQLQRSSENENGKLAIEFGCMGLHKDPKPPNLCTVGPMMIVEPAGYENFLVRREDKTGKPEEFIAHASFLVTYHCSAELLAAAAENLAIELEDESAATAERIVEARPTAVRATQAPVNAAAAGKRKRRRRAVAREDAVQGSSTRLVERRRRRRRNRAASSTSLSPNDEVVDVQSTAGCLLRKHPGVRGEKAPGAVDVSEESDGVQAVPRWQRLSELRARQKDRARRARVSGQPTAGRELPPSNLQRGEQATTAADRPERSEGRNRQPVELTDDD</sequence>